<dbReference type="GO" id="GO:0016020">
    <property type="term" value="C:membrane"/>
    <property type="evidence" value="ECO:0007669"/>
    <property type="project" value="UniProtKB-SubCell"/>
</dbReference>
<dbReference type="Pfam" id="PF02104">
    <property type="entry name" value="SURF1"/>
    <property type="match status" value="1"/>
</dbReference>
<dbReference type="InterPro" id="IPR045214">
    <property type="entry name" value="Surf1/Surf4"/>
</dbReference>
<dbReference type="InterPro" id="IPR002994">
    <property type="entry name" value="Surf1/Shy1"/>
</dbReference>
<evidence type="ECO:0000256" key="2">
    <source>
        <dbReference type="ARBA" id="ARBA00022692"/>
    </source>
</evidence>
<comment type="subcellular location">
    <subcellularLocation>
        <location evidence="1">Membrane</location>
    </subcellularLocation>
</comment>
<dbReference type="AlphaFoldDB" id="A0A6J6PM79"/>
<sequence>MLALLRTRRWIAFTALVLIAIVAFGLLSRWQWYRANEKQTQRIALEEAAAANPTDLTALVARAPDWKSISVTGTYDRSTQVVVRQRPQDGRNGFWVLTPLMLADDRTVWVVRGWLSASSSATTSPDIPEPPPGKVAVIGSWHGFEKVNEASRTGLPAKMVGAVDPSVLPLVGDFDGYLRLTTATPSQEALVFVAAPQIDDSMNLSYAGQWLLFAGVALVGWYFFLRREANEDARDSPAL</sequence>
<feature type="transmembrane region" description="Helical" evidence="5">
    <location>
        <begin position="206"/>
        <end position="225"/>
    </location>
</feature>
<keyword evidence="2 5" id="KW-0812">Transmembrane</keyword>
<evidence type="ECO:0000256" key="3">
    <source>
        <dbReference type="ARBA" id="ARBA00022989"/>
    </source>
</evidence>
<dbReference type="EMBL" id="CAEZXZ010000047">
    <property type="protein sequence ID" value="CAB4699592.1"/>
    <property type="molecule type" value="Genomic_DNA"/>
</dbReference>
<evidence type="ECO:0000256" key="5">
    <source>
        <dbReference type="SAM" id="Phobius"/>
    </source>
</evidence>
<keyword evidence="4 5" id="KW-0472">Membrane</keyword>
<evidence type="ECO:0000256" key="4">
    <source>
        <dbReference type="ARBA" id="ARBA00023136"/>
    </source>
</evidence>
<feature type="transmembrane region" description="Helical" evidence="5">
    <location>
        <begin position="12"/>
        <end position="32"/>
    </location>
</feature>
<accession>A0A6J6PM79</accession>
<proteinExistence type="predicted"/>
<keyword evidence="3 5" id="KW-1133">Transmembrane helix</keyword>
<reference evidence="6" key="1">
    <citation type="submission" date="2020-05" db="EMBL/GenBank/DDBJ databases">
        <authorList>
            <person name="Chiriac C."/>
            <person name="Salcher M."/>
            <person name="Ghai R."/>
            <person name="Kavagutti S V."/>
        </authorList>
    </citation>
    <scope>NUCLEOTIDE SEQUENCE</scope>
</reference>
<protein>
    <submittedName>
        <fullName evidence="6">Unannotated protein</fullName>
    </submittedName>
</protein>
<dbReference type="CDD" id="cd06662">
    <property type="entry name" value="SURF1"/>
    <property type="match status" value="1"/>
</dbReference>
<organism evidence="6">
    <name type="scientific">freshwater metagenome</name>
    <dbReference type="NCBI Taxonomy" id="449393"/>
    <lineage>
        <taxon>unclassified sequences</taxon>
        <taxon>metagenomes</taxon>
        <taxon>ecological metagenomes</taxon>
    </lineage>
</organism>
<gene>
    <name evidence="6" type="ORF">UFOPK2625_00445</name>
</gene>
<dbReference type="PROSITE" id="PS50895">
    <property type="entry name" value="SURF1"/>
    <property type="match status" value="1"/>
</dbReference>
<name>A0A6J6PM79_9ZZZZ</name>
<evidence type="ECO:0000313" key="6">
    <source>
        <dbReference type="EMBL" id="CAB4699592.1"/>
    </source>
</evidence>
<dbReference type="PANTHER" id="PTHR23427">
    <property type="entry name" value="SURFEIT LOCUS PROTEIN"/>
    <property type="match status" value="1"/>
</dbReference>
<dbReference type="PANTHER" id="PTHR23427:SF2">
    <property type="entry name" value="SURFEIT LOCUS PROTEIN 1"/>
    <property type="match status" value="1"/>
</dbReference>
<evidence type="ECO:0000256" key="1">
    <source>
        <dbReference type="ARBA" id="ARBA00004370"/>
    </source>
</evidence>